<comment type="similarity">
    <text evidence="3">Belongs to the SGS3 family.</text>
</comment>
<evidence type="ECO:0000259" key="7">
    <source>
        <dbReference type="Pfam" id="PF03470"/>
    </source>
</evidence>
<evidence type="ECO:0000313" key="9">
    <source>
        <dbReference type="Proteomes" id="UP001346149"/>
    </source>
</evidence>
<dbReference type="InterPro" id="IPR005381">
    <property type="entry name" value="Znf-XS_domain"/>
</dbReference>
<dbReference type="InterPro" id="IPR044287">
    <property type="entry name" value="SGS3"/>
</dbReference>
<feature type="domain" description="XS" evidence="6">
    <location>
        <begin position="309"/>
        <end position="426"/>
    </location>
</feature>
<dbReference type="Proteomes" id="UP001346149">
    <property type="component" value="Unassembled WGS sequence"/>
</dbReference>
<keyword evidence="2" id="KW-0943">RNA-mediated gene silencing</keyword>
<dbReference type="AlphaFoldDB" id="A0AAN7L435"/>
<protein>
    <submittedName>
        <fullName evidence="8">Uncharacterized protein</fullName>
    </submittedName>
</protein>
<dbReference type="CDD" id="cd12266">
    <property type="entry name" value="RRM_like_XS"/>
    <property type="match status" value="1"/>
</dbReference>
<dbReference type="InterPro" id="IPR005380">
    <property type="entry name" value="XS_domain"/>
</dbReference>
<comment type="caution">
    <text evidence="8">The sequence shown here is derived from an EMBL/GenBank/DDBJ whole genome shotgun (WGS) entry which is preliminary data.</text>
</comment>
<feature type="region of interest" description="Disordered" evidence="5">
    <location>
        <begin position="169"/>
        <end position="205"/>
    </location>
</feature>
<dbReference type="GO" id="GO:0031047">
    <property type="term" value="P:regulatory ncRNA-mediated gene silencing"/>
    <property type="evidence" value="ECO:0007669"/>
    <property type="project" value="UniProtKB-KW"/>
</dbReference>
<keyword evidence="9" id="KW-1185">Reference proteome</keyword>
<dbReference type="PANTHER" id="PTHR46602">
    <property type="entry name" value="PROTEIN SUPPRESSOR OF GENE SILENCING 3"/>
    <property type="match status" value="1"/>
</dbReference>
<evidence type="ECO:0000256" key="4">
    <source>
        <dbReference type="SAM" id="Coils"/>
    </source>
</evidence>
<evidence type="ECO:0000256" key="3">
    <source>
        <dbReference type="ARBA" id="ARBA00024022"/>
    </source>
</evidence>
<dbReference type="InterPro" id="IPR038588">
    <property type="entry name" value="XS_domain_sf"/>
</dbReference>
<evidence type="ECO:0000313" key="8">
    <source>
        <dbReference type="EMBL" id="KAK4774306.1"/>
    </source>
</evidence>
<dbReference type="GO" id="GO:0051607">
    <property type="term" value="P:defense response to virus"/>
    <property type="evidence" value="ECO:0007669"/>
    <property type="project" value="InterPro"/>
</dbReference>
<dbReference type="EMBL" id="JAXQNO010000019">
    <property type="protein sequence ID" value="KAK4774306.1"/>
    <property type="molecule type" value="Genomic_DNA"/>
</dbReference>
<sequence>MPLGRDKMSNRRGNENASSWGKIAVDDSEQLSLGVSEMSIEQGREDGGEWEVYSKKSKNKGGTSYAKSPQPQAQKVWAQSSGTGRFSSGNAWSSQSNADNRRPGAVGRGGTRPPSQAYNGGVFEQGYNVQQSAIRAPLANGWNWQSRACYTQSKASEEGQHHDAEALVGNANDNEENDSESDVIDDSDDDFMSDEYDSDASQKSHETRKTNNWFKKFFETLVELAPDQINDPERQWHCPACRGGPGAIDWYRGLQPLMVHAKTIGVNRVKLHREFAEVLEEELRRLGTSIVPPGESFGMWQGLSAEEKDHEIVWPPMVIIMNTRLEQDENEKWIGMGNPELLNYFNSYKPVKARHSYGPQGHRGMSVLIFEASASGYLNAECLHKHFVEQRTDRNAWESNRRLLFCQSGGGNRQLFGFMALKDDLEFFNRHSQGKSKLKFDMRSYQEMVVKEARQLTEKNQQLNYYMDKAEKEKRHSKALAESLNIISEKLRKSTVENRIVRQRMQMQHEEHKEEMDYQEQFFKEKIRIIHDEMDKKEENFEKQQQEKREMVRQTNACTSNAEENRRRLADMENFIKLQDKEMEEFEAEKEKLIREHEEKVKAMKKRQWEEEVELEKQFDIELSVLMNKYSPDAAAKGST</sequence>
<name>A0AAN7L435_TRANT</name>
<feature type="region of interest" description="Disordered" evidence="5">
    <location>
        <begin position="1"/>
        <end position="121"/>
    </location>
</feature>
<feature type="coiled-coil region" evidence="4">
    <location>
        <begin position="527"/>
        <end position="607"/>
    </location>
</feature>
<feature type="compositionally biased region" description="Polar residues" evidence="5">
    <location>
        <begin position="60"/>
        <end position="98"/>
    </location>
</feature>
<evidence type="ECO:0000256" key="2">
    <source>
        <dbReference type="ARBA" id="ARBA00023158"/>
    </source>
</evidence>
<dbReference type="Pfam" id="PF03470">
    <property type="entry name" value="zf-XS"/>
    <property type="match status" value="1"/>
</dbReference>
<dbReference type="Pfam" id="PF03468">
    <property type="entry name" value="XS"/>
    <property type="match status" value="1"/>
</dbReference>
<dbReference type="Gene3D" id="3.30.70.2890">
    <property type="entry name" value="XS domain"/>
    <property type="match status" value="1"/>
</dbReference>
<accession>A0AAN7L435</accession>
<evidence type="ECO:0000259" key="6">
    <source>
        <dbReference type="Pfam" id="PF03468"/>
    </source>
</evidence>
<gene>
    <name evidence="8" type="ORF">SAY86_009241</name>
</gene>
<proteinExistence type="inferred from homology"/>
<reference evidence="8 9" key="1">
    <citation type="journal article" date="2023" name="Hortic Res">
        <title>Pangenome of water caltrop reveals structural variations and asymmetric subgenome divergence after allopolyploidization.</title>
        <authorList>
            <person name="Zhang X."/>
            <person name="Chen Y."/>
            <person name="Wang L."/>
            <person name="Yuan Y."/>
            <person name="Fang M."/>
            <person name="Shi L."/>
            <person name="Lu R."/>
            <person name="Comes H.P."/>
            <person name="Ma Y."/>
            <person name="Chen Y."/>
            <person name="Huang G."/>
            <person name="Zhou Y."/>
            <person name="Zheng Z."/>
            <person name="Qiu Y."/>
        </authorList>
    </citation>
    <scope>NUCLEOTIDE SEQUENCE [LARGE SCALE GENOMIC DNA]</scope>
    <source>
        <strain evidence="8">F231</strain>
    </source>
</reference>
<evidence type="ECO:0000256" key="1">
    <source>
        <dbReference type="ARBA" id="ARBA00023054"/>
    </source>
</evidence>
<keyword evidence="1 4" id="KW-0175">Coiled coil</keyword>
<organism evidence="8 9">
    <name type="scientific">Trapa natans</name>
    <name type="common">Water chestnut</name>
    <dbReference type="NCBI Taxonomy" id="22666"/>
    <lineage>
        <taxon>Eukaryota</taxon>
        <taxon>Viridiplantae</taxon>
        <taxon>Streptophyta</taxon>
        <taxon>Embryophyta</taxon>
        <taxon>Tracheophyta</taxon>
        <taxon>Spermatophyta</taxon>
        <taxon>Magnoliopsida</taxon>
        <taxon>eudicotyledons</taxon>
        <taxon>Gunneridae</taxon>
        <taxon>Pentapetalae</taxon>
        <taxon>rosids</taxon>
        <taxon>malvids</taxon>
        <taxon>Myrtales</taxon>
        <taxon>Lythraceae</taxon>
        <taxon>Trapa</taxon>
    </lineage>
</organism>
<evidence type="ECO:0000256" key="5">
    <source>
        <dbReference type="SAM" id="MobiDB-lite"/>
    </source>
</evidence>
<feature type="compositionally biased region" description="Basic and acidic residues" evidence="5">
    <location>
        <begin position="1"/>
        <end position="14"/>
    </location>
</feature>
<feature type="compositionally biased region" description="Acidic residues" evidence="5">
    <location>
        <begin position="173"/>
        <end position="198"/>
    </location>
</feature>
<dbReference type="PANTHER" id="PTHR46602:SF1">
    <property type="entry name" value="PROTEIN SUPPRESSOR OF GENE SILENCING 3"/>
    <property type="match status" value="1"/>
</dbReference>
<feature type="domain" description="Zinc finger-XS" evidence="7">
    <location>
        <begin position="238"/>
        <end position="276"/>
    </location>
</feature>